<accession>A0A3N1GZ26</accession>
<dbReference type="OrthoDB" id="505641at2"/>
<comment type="caution">
    <text evidence="5">The sequence shown here is derived from an EMBL/GenBank/DDBJ whole genome shotgun (WGS) entry which is preliminary data.</text>
</comment>
<feature type="domain" description="DUF4082" evidence="4">
    <location>
        <begin position="422"/>
        <end position="565"/>
    </location>
</feature>
<dbReference type="InterPro" id="IPR032812">
    <property type="entry name" value="SbsA_Ig"/>
</dbReference>
<proteinExistence type="predicted"/>
<sequence>MSSPGTDHQPARPGARLLALVAAAVVPLLLVIPAQAQDVAAQATLVGTSPLSGAGSVGLTPAVSATFDGTVTEPSLRFTVTGPAGAVPGQVSLADAGRTARFVPAAPLDPGAAYTASVQADEAPATHTWTFTTGSPRPAACPCTIWDDFTTPDTAATTDAAAVELGMKVYFTSRGEVLGVRFHKGPGNTGTHTGSFWTAAGQLLATGTFTGETATGWQTLLFDAPVVVEPGPTYVVSYFAPGGRYSMNQDHFGTYGRVIGYNHIEGVVNSQTNQNGVFRYGGGMPTTGYRASNYWVDVVYRHGTNGDHTRPALGARSPAADETGVAVAGALTLEFDEAIDLAATQVRLVDDGQGTLYGTSTLSADGRTVTWTPNGPLAPGTRYTARVLATDVNGNAMASPATWAFTTGAATSCPCSLFSEATSPGTTAFGQGIPVELGVRFGSSTPGAVTGVKFYKAAGNTGAHTGSLWTDQGVLLATGTFTDETDTGWQTLTFATPVAIEADQVYVASYYSPTGRHSATNHYFGTRPRVVSAPLWTAPGAYANGRYRTGTGFPDQHYIGNNYWVDVVVTTG</sequence>
<evidence type="ECO:0000259" key="4">
    <source>
        <dbReference type="Pfam" id="PF13313"/>
    </source>
</evidence>
<keyword evidence="6" id="KW-1185">Reference proteome</keyword>
<evidence type="ECO:0000313" key="5">
    <source>
        <dbReference type="EMBL" id="ROP35498.1"/>
    </source>
</evidence>
<dbReference type="EMBL" id="RJKM01000001">
    <property type="protein sequence ID" value="ROP35498.1"/>
    <property type="molecule type" value="Genomic_DNA"/>
</dbReference>
<feature type="domain" description="DUF4082" evidence="4">
    <location>
        <begin position="150"/>
        <end position="296"/>
    </location>
</feature>
<feature type="domain" description="SbsA Ig-like" evidence="3">
    <location>
        <begin position="43"/>
        <end position="133"/>
    </location>
</feature>
<gene>
    <name evidence="5" type="ORF">EDD40_0728</name>
</gene>
<reference evidence="5 6" key="1">
    <citation type="submission" date="2018-11" db="EMBL/GenBank/DDBJ databases">
        <title>Sequencing the genomes of 1000 actinobacteria strains.</title>
        <authorList>
            <person name="Klenk H.-P."/>
        </authorList>
    </citation>
    <scope>NUCLEOTIDE SEQUENCE [LARGE SCALE GENOMIC DNA]</scope>
    <source>
        <strain evidence="5 6">DSM 44231</strain>
    </source>
</reference>
<dbReference type="InterPro" id="IPR014755">
    <property type="entry name" value="Cu-Rt/internalin_Ig-like"/>
</dbReference>
<evidence type="ECO:0000256" key="1">
    <source>
        <dbReference type="ARBA" id="ARBA00022729"/>
    </source>
</evidence>
<dbReference type="InterPro" id="IPR025141">
    <property type="entry name" value="DUF4082"/>
</dbReference>
<feature type="domain" description="SbsA Ig-like" evidence="3">
    <location>
        <begin position="307"/>
        <end position="407"/>
    </location>
</feature>
<keyword evidence="1 2" id="KW-0732">Signal</keyword>
<dbReference type="AlphaFoldDB" id="A0A3N1GZ26"/>
<dbReference type="Proteomes" id="UP000268727">
    <property type="component" value="Unassembled WGS sequence"/>
</dbReference>
<evidence type="ECO:0000313" key="6">
    <source>
        <dbReference type="Proteomes" id="UP000268727"/>
    </source>
</evidence>
<protein>
    <submittedName>
        <fullName evidence="5">Ig-like domain-containing protein</fullName>
    </submittedName>
</protein>
<feature type="chain" id="PRO_5018220389" evidence="2">
    <location>
        <begin position="37"/>
        <end position="572"/>
    </location>
</feature>
<dbReference type="Gene3D" id="2.60.40.1220">
    <property type="match status" value="1"/>
</dbReference>
<evidence type="ECO:0000259" key="3">
    <source>
        <dbReference type="Pfam" id="PF13205"/>
    </source>
</evidence>
<organism evidence="5 6">
    <name type="scientific">Saccharothrix texasensis</name>
    <dbReference type="NCBI Taxonomy" id="103734"/>
    <lineage>
        <taxon>Bacteria</taxon>
        <taxon>Bacillati</taxon>
        <taxon>Actinomycetota</taxon>
        <taxon>Actinomycetes</taxon>
        <taxon>Pseudonocardiales</taxon>
        <taxon>Pseudonocardiaceae</taxon>
        <taxon>Saccharothrix</taxon>
    </lineage>
</organism>
<dbReference type="Pfam" id="PF13313">
    <property type="entry name" value="DUF4082"/>
    <property type="match status" value="2"/>
</dbReference>
<dbReference type="RefSeq" id="WP_123741630.1">
    <property type="nucleotide sequence ID" value="NZ_RJKM01000001.1"/>
</dbReference>
<dbReference type="Pfam" id="PF13205">
    <property type="entry name" value="Big_5"/>
    <property type="match status" value="2"/>
</dbReference>
<feature type="signal peptide" evidence="2">
    <location>
        <begin position="1"/>
        <end position="36"/>
    </location>
</feature>
<evidence type="ECO:0000256" key="2">
    <source>
        <dbReference type="SAM" id="SignalP"/>
    </source>
</evidence>
<name>A0A3N1GZ26_9PSEU</name>